<proteinExistence type="predicted"/>
<organism evidence="1 2">
    <name type="scientific">Rhizophagus clarus</name>
    <dbReference type="NCBI Taxonomy" id="94130"/>
    <lineage>
        <taxon>Eukaryota</taxon>
        <taxon>Fungi</taxon>
        <taxon>Fungi incertae sedis</taxon>
        <taxon>Mucoromycota</taxon>
        <taxon>Glomeromycotina</taxon>
        <taxon>Glomeromycetes</taxon>
        <taxon>Glomerales</taxon>
        <taxon>Glomeraceae</taxon>
        <taxon>Rhizophagus</taxon>
    </lineage>
</organism>
<reference evidence="1" key="1">
    <citation type="submission" date="2019-10" db="EMBL/GenBank/DDBJ databases">
        <title>Conservation and host-specific expression of non-tandemly repeated heterogenous ribosome RNA gene in arbuscular mycorrhizal fungi.</title>
        <authorList>
            <person name="Maeda T."/>
            <person name="Kobayashi Y."/>
            <person name="Nakagawa T."/>
            <person name="Ezawa T."/>
            <person name="Yamaguchi K."/>
            <person name="Bino T."/>
            <person name="Nishimoto Y."/>
            <person name="Shigenobu S."/>
            <person name="Kawaguchi M."/>
        </authorList>
    </citation>
    <scope>NUCLEOTIDE SEQUENCE</scope>
    <source>
        <strain evidence="1">HR1</strain>
    </source>
</reference>
<protein>
    <submittedName>
        <fullName evidence="1">Uncharacterized protein</fullName>
    </submittedName>
</protein>
<dbReference type="AlphaFoldDB" id="A0A8H3LH92"/>
<comment type="caution">
    <text evidence="1">The sequence shown here is derived from an EMBL/GenBank/DDBJ whole genome shotgun (WGS) entry which is preliminary data.</text>
</comment>
<dbReference type="Proteomes" id="UP000615446">
    <property type="component" value="Unassembled WGS sequence"/>
</dbReference>
<accession>A0A8H3LH92</accession>
<dbReference type="EMBL" id="BLAL01000162">
    <property type="protein sequence ID" value="GES87054.1"/>
    <property type="molecule type" value="Genomic_DNA"/>
</dbReference>
<sequence length="72" mass="8634">MHPVFISDAPNAMSVWKQIAIALWEIDEDIDIDEHEVNDGREETEDIQKREYLDNLLITQYNILVLMYFYMK</sequence>
<name>A0A8H3LH92_9GLOM</name>
<gene>
    <name evidence="1" type="ORF">RCL2_001407800</name>
</gene>
<evidence type="ECO:0000313" key="2">
    <source>
        <dbReference type="Proteomes" id="UP000615446"/>
    </source>
</evidence>
<evidence type="ECO:0000313" key="1">
    <source>
        <dbReference type="EMBL" id="GES87054.1"/>
    </source>
</evidence>